<evidence type="ECO:0000313" key="3">
    <source>
        <dbReference type="Proteomes" id="UP000587524"/>
    </source>
</evidence>
<dbReference type="EMBL" id="JACJHZ010000025">
    <property type="protein sequence ID" value="MBA9022627.1"/>
    <property type="molecule type" value="Genomic_DNA"/>
</dbReference>
<evidence type="ECO:0000313" key="2">
    <source>
        <dbReference type="EMBL" id="MBA9022627.1"/>
    </source>
</evidence>
<dbReference type="RefSeq" id="WP_182575324.1">
    <property type="nucleotide sequence ID" value="NZ_JACJHY010000025.1"/>
</dbReference>
<comment type="caution">
    <text evidence="2">The sequence shown here is derived from an EMBL/GenBank/DDBJ whole genome shotgun (WGS) entry which is preliminary data.</text>
</comment>
<keyword evidence="3" id="KW-1185">Reference proteome</keyword>
<feature type="compositionally biased region" description="Basic and acidic residues" evidence="1">
    <location>
        <begin position="28"/>
        <end position="47"/>
    </location>
</feature>
<sequence>MATTKAGGKDSLSKKGTEASKHLQTATPKKETGGKKVDEGKRAKPSK</sequence>
<dbReference type="Proteomes" id="UP000587524">
    <property type="component" value="Unassembled WGS sequence"/>
</dbReference>
<feature type="region of interest" description="Disordered" evidence="1">
    <location>
        <begin position="1"/>
        <end position="47"/>
    </location>
</feature>
<name>A0ABR6CC72_9HYPH</name>
<evidence type="ECO:0000256" key="1">
    <source>
        <dbReference type="SAM" id="MobiDB-lite"/>
    </source>
</evidence>
<evidence type="ECO:0008006" key="4">
    <source>
        <dbReference type="Google" id="ProtNLM"/>
    </source>
</evidence>
<reference evidence="2 3" key="1">
    <citation type="submission" date="2020-08" db="EMBL/GenBank/DDBJ databases">
        <title>Genomic Encyclopedia of Type Strains, Phase IV (KMG-IV): sequencing the most valuable type-strain genomes for metagenomic binning, comparative biology and taxonomic classification.</title>
        <authorList>
            <person name="Goeker M."/>
        </authorList>
    </citation>
    <scope>NUCLEOTIDE SEQUENCE [LARGE SCALE GENOMIC DNA]</scope>
    <source>
        <strain evidence="2 3">DSM 17455</strain>
    </source>
</reference>
<proteinExistence type="predicted"/>
<accession>A0ABR6CC72</accession>
<organism evidence="2 3">
    <name type="scientific">Aminobacter ciceronei</name>
    <dbReference type="NCBI Taxonomy" id="150723"/>
    <lineage>
        <taxon>Bacteria</taxon>
        <taxon>Pseudomonadati</taxon>
        <taxon>Pseudomonadota</taxon>
        <taxon>Alphaproteobacteria</taxon>
        <taxon>Hyphomicrobiales</taxon>
        <taxon>Phyllobacteriaceae</taxon>
        <taxon>Aminobacter</taxon>
    </lineage>
</organism>
<feature type="compositionally biased region" description="Basic and acidic residues" evidence="1">
    <location>
        <begin position="7"/>
        <end position="21"/>
    </location>
</feature>
<gene>
    <name evidence="2" type="ORF">HNQ97_004643</name>
</gene>
<protein>
    <recommendedName>
        <fullName evidence="4">Malic enzyme</fullName>
    </recommendedName>
</protein>